<proteinExistence type="predicted"/>
<dbReference type="Gene3D" id="2.30.30.40">
    <property type="entry name" value="SH3 Domains"/>
    <property type="match status" value="2"/>
</dbReference>
<evidence type="ECO:0000313" key="2">
    <source>
        <dbReference type="EMBL" id="MBB3870154.1"/>
    </source>
</evidence>
<dbReference type="PANTHER" id="PTHR34408:SF1">
    <property type="entry name" value="GLYCOSYL HYDROLASE FAMILY 19 DOMAIN-CONTAINING PROTEIN HI_1415"/>
    <property type="match status" value="1"/>
</dbReference>
<reference evidence="2 3" key="1">
    <citation type="submission" date="2020-08" db="EMBL/GenBank/DDBJ databases">
        <title>Genomic Encyclopedia of Type Strains, Phase IV (KMG-IV): sequencing the most valuable type-strain genomes for metagenomic binning, comparative biology and taxonomic classification.</title>
        <authorList>
            <person name="Goeker M."/>
        </authorList>
    </citation>
    <scope>NUCLEOTIDE SEQUENCE [LARGE SCALE GENOMIC DNA]</scope>
    <source>
        <strain evidence="2 3">DSM 14590</strain>
    </source>
</reference>
<dbReference type="PROSITE" id="PS51781">
    <property type="entry name" value="SH3B"/>
    <property type="match status" value="2"/>
</dbReference>
<keyword evidence="3" id="KW-1185">Reference proteome</keyword>
<dbReference type="PANTHER" id="PTHR34408">
    <property type="entry name" value="FAMILY PROTEIN, PUTATIVE-RELATED"/>
    <property type="match status" value="1"/>
</dbReference>
<evidence type="ECO:0000259" key="1">
    <source>
        <dbReference type="PROSITE" id="PS51781"/>
    </source>
</evidence>
<dbReference type="AlphaFoldDB" id="A0AA89NQD8"/>
<accession>A0AA89NQD8</accession>
<gene>
    <name evidence="2" type="ORF">HNR78_003054</name>
</gene>
<dbReference type="Pfam" id="PF08239">
    <property type="entry name" value="SH3_3"/>
    <property type="match status" value="2"/>
</dbReference>
<name>A0AA89NQD8_9BACL</name>
<dbReference type="SMART" id="SM00287">
    <property type="entry name" value="SH3b"/>
    <property type="match status" value="2"/>
</dbReference>
<dbReference type="EMBL" id="JACICZ010000016">
    <property type="protein sequence ID" value="MBB3870154.1"/>
    <property type="molecule type" value="Genomic_DNA"/>
</dbReference>
<organism evidence="2 3">
    <name type="scientific">Parageobacillus toebii NBRC 107807</name>
    <dbReference type="NCBI Taxonomy" id="1223503"/>
    <lineage>
        <taxon>Bacteria</taxon>
        <taxon>Bacillati</taxon>
        <taxon>Bacillota</taxon>
        <taxon>Bacilli</taxon>
        <taxon>Bacillales</taxon>
        <taxon>Anoxybacillaceae</taxon>
        <taxon>Parageobacillus</taxon>
    </lineage>
</organism>
<comment type="caution">
    <text evidence="2">The sequence shown here is derived from an EMBL/GenBank/DDBJ whole genome shotgun (WGS) entry which is preliminary data.</text>
</comment>
<dbReference type="Proteomes" id="UP000613002">
    <property type="component" value="Unassembled WGS sequence"/>
</dbReference>
<evidence type="ECO:0000313" key="3">
    <source>
        <dbReference type="Proteomes" id="UP000613002"/>
    </source>
</evidence>
<protein>
    <submittedName>
        <fullName evidence="2">Uncharacterized protein YgiM (DUF1202 family)</fullName>
    </submittedName>
</protein>
<feature type="domain" description="SH3b" evidence="1">
    <location>
        <begin position="155"/>
        <end position="223"/>
    </location>
</feature>
<dbReference type="InterPro" id="IPR003646">
    <property type="entry name" value="SH3-like_bac-type"/>
</dbReference>
<sequence length="223" mass="24453">MKTKKWAISIGLAAGMIAGSIFFTPSVMKASEEVILASVDWVTSQLSPIKSDIASLKAKVEAQQKEIDRLKQQLANQPSTPTLPSTVYVAKNNVAIRSGASTNYKVIAYKNAGDSLKVIDSFTSSQGLWYRVELSSTLKGWVYSGDVSTSRINNNTQKTVITTDRVDIRKGATTSYPVIATVERGTSLVFIQSFTNSQKEVWYNVQLSNGQRGWMPAKFGEVK</sequence>
<feature type="domain" description="SH3b" evidence="1">
    <location>
        <begin position="84"/>
        <end position="151"/>
    </location>
</feature>
<dbReference type="InterPro" id="IPR052354">
    <property type="entry name" value="Cell_Wall_Dynamics_Protein"/>
</dbReference>